<proteinExistence type="predicted"/>
<dbReference type="Proteomes" id="UP000438429">
    <property type="component" value="Unassembled WGS sequence"/>
</dbReference>
<protein>
    <recommendedName>
        <fullName evidence="3">Protein FAM180A-like</fullName>
    </recommendedName>
</protein>
<organism evidence="1 2">
    <name type="scientific">Scophthalmus maximus</name>
    <name type="common">Turbot</name>
    <name type="synonym">Psetta maxima</name>
    <dbReference type="NCBI Taxonomy" id="52904"/>
    <lineage>
        <taxon>Eukaryota</taxon>
        <taxon>Metazoa</taxon>
        <taxon>Chordata</taxon>
        <taxon>Craniata</taxon>
        <taxon>Vertebrata</taxon>
        <taxon>Euteleostomi</taxon>
        <taxon>Actinopterygii</taxon>
        <taxon>Neopterygii</taxon>
        <taxon>Teleostei</taxon>
        <taxon>Neoteleostei</taxon>
        <taxon>Acanthomorphata</taxon>
        <taxon>Carangaria</taxon>
        <taxon>Pleuronectiformes</taxon>
        <taxon>Pleuronectoidei</taxon>
        <taxon>Scophthalmidae</taxon>
        <taxon>Scophthalmus</taxon>
    </lineage>
</organism>
<dbReference type="AlphaFoldDB" id="A0A6A4TC81"/>
<comment type="caution">
    <text evidence="1">The sequence shown here is derived from an EMBL/GenBank/DDBJ whole genome shotgun (WGS) entry which is preliminary data.</text>
</comment>
<name>A0A6A4TC81_SCOMX</name>
<dbReference type="EMBL" id="VEVO01000006">
    <property type="protein sequence ID" value="KAF0041420.1"/>
    <property type="molecule type" value="Genomic_DNA"/>
</dbReference>
<dbReference type="PANTHER" id="PTHR34034:SF2">
    <property type="entry name" value="PROTEIN FAM180A"/>
    <property type="match status" value="1"/>
</dbReference>
<accession>A0A6A4TC81</accession>
<sequence>MLLERELRIPPITSTLMPKKILTVPQSHVRMVVCGEFSNFPMKQIIVMLLCSYALQLCVYEQQMDNANDKSDYDVLQRQLEVPQFTDVIVRYVQVVRNNCLSLQARAAKHVKLARTDLKGPCLFPAASRTKIGVVNPTFYDSFDDVHLLFEILLTGIHFEAGGEFSVKDAELASLRKTRHLEVICEEIIPRKLTDIYRLTSGLSNHVGHLHQEDFERTLLTLVYVTQQMFNTTTEQQRDVWAESFVSLYKSIKQDLMGTD</sequence>
<evidence type="ECO:0000313" key="1">
    <source>
        <dbReference type="EMBL" id="KAF0041420.1"/>
    </source>
</evidence>
<reference evidence="1 2" key="1">
    <citation type="submission" date="2019-06" db="EMBL/GenBank/DDBJ databases">
        <title>Draft genomes of female and male turbot (Scophthalmus maximus).</title>
        <authorList>
            <person name="Xu H."/>
            <person name="Xu X.-W."/>
            <person name="Shao C."/>
            <person name="Chen S."/>
        </authorList>
    </citation>
    <scope>NUCLEOTIDE SEQUENCE [LARGE SCALE GENOMIC DNA]</scope>
    <source>
        <strain evidence="1">Ysfricsl-2016a</strain>
        <tissue evidence="1">Blood</tissue>
    </source>
</reference>
<dbReference type="PANTHER" id="PTHR34034">
    <property type="entry name" value="PROTEIN FAM180A-RELATED"/>
    <property type="match status" value="1"/>
</dbReference>
<dbReference type="Pfam" id="PF15173">
    <property type="entry name" value="FAM180"/>
    <property type="match status" value="1"/>
</dbReference>
<evidence type="ECO:0008006" key="3">
    <source>
        <dbReference type="Google" id="ProtNLM"/>
    </source>
</evidence>
<gene>
    <name evidence="1" type="ORF">F2P81_007318</name>
</gene>
<evidence type="ECO:0000313" key="2">
    <source>
        <dbReference type="Proteomes" id="UP000438429"/>
    </source>
</evidence>
<dbReference type="InterPro" id="IPR029170">
    <property type="entry name" value="FAM180"/>
</dbReference>